<sequence length="161" mass="16593">MGPLPSDQTHPFSVCALPRGAHGPAVILHPREPSLSTRHQVAGTPDASCCSAFSALLCPLHRLRGTVGAEGVLPPPPKVTYGQFLHAADLLALSEGVLCPGVWTGLWFVADLKWQGADTPEHSPDPQPRGAGGLGGKCCPAMPSVGQLPGLCPTSRGLAVD</sequence>
<proteinExistence type="predicted"/>
<dbReference type="Proteomes" id="UP000664940">
    <property type="component" value="Unassembled WGS sequence"/>
</dbReference>
<name>A0A834AH88_9CHIR</name>
<accession>A0A834AH88</accession>
<evidence type="ECO:0000313" key="1">
    <source>
        <dbReference type="EMBL" id="KAF6109505.1"/>
    </source>
</evidence>
<protein>
    <submittedName>
        <fullName evidence="1">Uncharacterized protein</fullName>
    </submittedName>
</protein>
<organism evidence="1 2">
    <name type="scientific">Phyllostomus discolor</name>
    <name type="common">pale spear-nosed bat</name>
    <dbReference type="NCBI Taxonomy" id="89673"/>
    <lineage>
        <taxon>Eukaryota</taxon>
        <taxon>Metazoa</taxon>
        <taxon>Chordata</taxon>
        <taxon>Craniata</taxon>
        <taxon>Vertebrata</taxon>
        <taxon>Euteleostomi</taxon>
        <taxon>Mammalia</taxon>
        <taxon>Eutheria</taxon>
        <taxon>Laurasiatheria</taxon>
        <taxon>Chiroptera</taxon>
        <taxon>Yangochiroptera</taxon>
        <taxon>Phyllostomidae</taxon>
        <taxon>Phyllostominae</taxon>
        <taxon>Phyllostomus</taxon>
    </lineage>
</organism>
<gene>
    <name evidence="1" type="ORF">HJG60_010778</name>
</gene>
<dbReference type="AlphaFoldDB" id="A0A834AH88"/>
<evidence type="ECO:0000313" key="2">
    <source>
        <dbReference type="Proteomes" id="UP000664940"/>
    </source>
</evidence>
<comment type="caution">
    <text evidence="1">The sequence shown here is derived from an EMBL/GenBank/DDBJ whole genome shotgun (WGS) entry which is preliminary data.</text>
</comment>
<dbReference type="EMBL" id="JABVXQ010000005">
    <property type="protein sequence ID" value="KAF6109505.1"/>
    <property type="molecule type" value="Genomic_DNA"/>
</dbReference>
<reference evidence="1 2" key="1">
    <citation type="journal article" date="2020" name="Nature">
        <title>Six reference-quality genomes reveal evolution of bat adaptations.</title>
        <authorList>
            <person name="Jebb D."/>
            <person name="Huang Z."/>
            <person name="Pippel M."/>
            <person name="Hughes G.M."/>
            <person name="Lavrichenko K."/>
            <person name="Devanna P."/>
            <person name="Winkler S."/>
            <person name="Jermiin L.S."/>
            <person name="Skirmuntt E.C."/>
            <person name="Katzourakis A."/>
            <person name="Burkitt-Gray L."/>
            <person name="Ray D.A."/>
            <person name="Sullivan K.A.M."/>
            <person name="Roscito J.G."/>
            <person name="Kirilenko B.M."/>
            <person name="Davalos L.M."/>
            <person name="Corthals A.P."/>
            <person name="Power M.L."/>
            <person name="Jones G."/>
            <person name="Ransome R.D."/>
            <person name="Dechmann D.K.N."/>
            <person name="Locatelli A.G."/>
            <person name="Puechmaille S.J."/>
            <person name="Fedrigo O."/>
            <person name="Jarvis E.D."/>
            <person name="Hiller M."/>
            <person name="Vernes S.C."/>
            <person name="Myers E.W."/>
            <person name="Teeling E.C."/>
        </authorList>
    </citation>
    <scope>NUCLEOTIDE SEQUENCE [LARGE SCALE GENOMIC DNA]</scope>
    <source>
        <strain evidence="1">Bat1K_MPI-CBG_1</strain>
    </source>
</reference>